<gene>
    <name evidence="3" type="ORF">S03H2_23216</name>
</gene>
<evidence type="ECO:0000313" key="3">
    <source>
        <dbReference type="EMBL" id="GAH43501.1"/>
    </source>
</evidence>
<sequence>MFGISGQGYDMSTSIFSPDGRIFAAEYAKKAVELGETSIGILVDDGVILLAEKRVQPLQEPDSVEKISKVDDHIGVATAGLMADARKLIYEARIKAQSYWLTYEEQVPGEAVAEHICDKKAEFTQGG</sequence>
<accession>X1FD14</accession>
<keyword evidence="1" id="KW-0647">Proteasome</keyword>
<dbReference type="SUPFAM" id="SSF56235">
    <property type="entry name" value="N-terminal nucleophile aminohydrolases (Ntn hydrolases)"/>
    <property type="match status" value="1"/>
</dbReference>
<dbReference type="InterPro" id="IPR050115">
    <property type="entry name" value="Proteasome_alpha"/>
</dbReference>
<feature type="non-terminal residue" evidence="3">
    <location>
        <position position="127"/>
    </location>
</feature>
<proteinExistence type="predicted"/>
<dbReference type="InterPro" id="IPR029055">
    <property type="entry name" value="Ntn_hydrolases_N"/>
</dbReference>
<dbReference type="EMBL" id="BARU01012647">
    <property type="protein sequence ID" value="GAH43501.1"/>
    <property type="molecule type" value="Genomic_DNA"/>
</dbReference>
<name>X1FD14_9ZZZZ</name>
<reference evidence="3" key="1">
    <citation type="journal article" date="2014" name="Front. Microbiol.">
        <title>High frequency of phylogenetically diverse reductive dehalogenase-homologous genes in deep subseafloor sedimentary metagenomes.</title>
        <authorList>
            <person name="Kawai M."/>
            <person name="Futagami T."/>
            <person name="Toyoda A."/>
            <person name="Takaki Y."/>
            <person name="Nishi S."/>
            <person name="Hori S."/>
            <person name="Arai W."/>
            <person name="Tsubouchi T."/>
            <person name="Morono Y."/>
            <person name="Uchiyama I."/>
            <person name="Ito T."/>
            <person name="Fujiyama A."/>
            <person name="Inagaki F."/>
            <person name="Takami H."/>
        </authorList>
    </citation>
    <scope>NUCLEOTIDE SEQUENCE</scope>
    <source>
        <strain evidence="3">Expedition CK06-06</strain>
    </source>
</reference>
<protein>
    <recommendedName>
        <fullName evidence="2">Proteasome alpha-type subunits domain-containing protein</fullName>
    </recommendedName>
</protein>
<evidence type="ECO:0000259" key="2">
    <source>
        <dbReference type="SMART" id="SM00948"/>
    </source>
</evidence>
<dbReference type="Gene3D" id="3.60.20.10">
    <property type="entry name" value="Glutamine Phosphoribosylpyrophosphate, subunit 1, domain 1"/>
    <property type="match status" value="1"/>
</dbReference>
<evidence type="ECO:0000256" key="1">
    <source>
        <dbReference type="ARBA" id="ARBA00022942"/>
    </source>
</evidence>
<dbReference type="Pfam" id="PF10584">
    <property type="entry name" value="Proteasome_A_N"/>
    <property type="match status" value="1"/>
</dbReference>
<comment type="caution">
    <text evidence="3">The sequence shown here is derived from an EMBL/GenBank/DDBJ whole genome shotgun (WGS) entry which is preliminary data.</text>
</comment>
<dbReference type="InterPro" id="IPR001353">
    <property type="entry name" value="Proteasome_sua/b"/>
</dbReference>
<organism evidence="3">
    <name type="scientific">marine sediment metagenome</name>
    <dbReference type="NCBI Taxonomy" id="412755"/>
    <lineage>
        <taxon>unclassified sequences</taxon>
        <taxon>metagenomes</taxon>
        <taxon>ecological metagenomes</taxon>
    </lineage>
</organism>
<dbReference type="InterPro" id="IPR000426">
    <property type="entry name" value="Proteasome_asu_N"/>
</dbReference>
<dbReference type="PANTHER" id="PTHR11599">
    <property type="entry name" value="PROTEASOME SUBUNIT ALPHA/BETA"/>
    <property type="match status" value="1"/>
</dbReference>
<dbReference type="SMART" id="SM00948">
    <property type="entry name" value="Proteasome_A_N"/>
    <property type="match status" value="1"/>
</dbReference>
<dbReference type="Pfam" id="PF00227">
    <property type="entry name" value="Proteasome"/>
    <property type="match status" value="1"/>
</dbReference>
<dbReference type="AlphaFoldDB" id="X1FD14"/>
<dbReference type="GO" id="GO:0006511">
    <property type="term" value="P:ubiquitin-dependent protein catabolic process"/>
    <property type="evidence" value="ECO:0007669"/>
    <property type="project" value="InterPro"/>
</dbReference>
<feature type="domain" description="Proteasome alpha-type subunits" evidence="2">
    <location>
        <begin position="9"/>
        <end position="31"/>
    </location>
</feature>
<dbReference type="GO" id="GO:0019773">
    <property type="term" value="C:proteasome core complex, alpha-subunit complex"/>
    <property type="evidence" value="ECO:0007669"/>
    <property type="project" value="InterPro"/>
</dbReference>